<dbReference type="RefSeq" id="XP_024380845.1">
    <property type="nucleotide sequence ID" value="XM_024525077.2"/>
</dbReference>
<dbReference type="GO" id="GO:0004605">
    <property type="term" value="F:phosphatidate cytidylyltransferase activity"/>
    <property type="evidence" value="ECO:0000318"/>
    <property type="project" value="GO_Central"/>
</dbReference>
<reference evidence="19 20" key="1">
    <citation type="journal article" date="2008" name="Science">
        <title>The Physcomitrella genome reveals evolutionary insights into the conquest of land by plants.</title>
        <authorList>
            <person name="Rensing S."/>
            <person name="Lang D."/>
            <person name="Zimmer A."/>
            <person name="Terry A."/>
            <person name="Salamov A."/>
            <person name="Shapiro H."/>
            <person name="Nishiyama T."/>
            <person name="Perroud P.-F."/>
            <person name="Lindquist E."/>
            <person name="Kamisugi Y."/>
            <person name="Tanahashi T."/>
            <person name="Sakakibara K."/>
            <person name="Fujita T."/>
            <person name="Oishi K."/>
            <person name="Shin-I T."/>
            <person name="Kuroki Y."/>
            <person name="Toyoda A."/>
            <person name="Suzuki Y."/>
            <person name="Hashimoto A."/>
            <person name="Yamaguchi K."/>
            <person name="Sugano A."/>
            <person name="Kohara Y."/>
            <person name="Fujiyama A."/>
            <person name="Anterola A."/>
            <person name="Aoki S."/>
            <person name="Ashton N."/>
            <person name="Barbazuk W.B."/>
            <person name="Barker E."/>
            <person name="Bennetzen J."/>
            <person name="Bezanilla M."/>
            <person name="Blankenship R."/>
            <person name="Cho S.H."/>
            <person name="Dutcher S."/>
            <person name="Estelle M."/>
            <person name="Fawcett J.A."/>
            <person name="Gundlach H."/>
            <person name="Hanada K."/>
            <person name="Heyl A."/>
            <person name="Hicks K.A."/>
            <person name="Hugh J."/>
            <person name="Lohr M."/>
            <person name="Mayer K."/>
            <person name="Melkozernov A."/>
            <person name="Murata T."/>
            <person name="Nelson D."/>
            <person name="Pils B."/>
            <person name="Prigge M."/>
            <person name="Reiss B."/>
            <person name="Renner T."/>
            <person name="Rombauts S."/>
            <person name="Rushton P."/>
            <person name="Sanderfoot A."/>
            <person name="Schween G."/>
            <person name="Shiu S.-H."/>
            <person name="Stueber K."/>
            <person name="Theodoulou F.L."/>
            <person name="Tu H."/>
            <person name="Van de Peer Y."/>
            <person name="Verrier P.J."/>
            <person name="Waters E."/>
            <person name="Wood A."/>
            <person name="Yang L."/>
            <person name="Cove D."/>
            <person name="Cuming A."/>
            <person name="Hasebe M."/>
            <person name="Lucas S."/>
            <person name="Mishler D.B."/>
            <person name="Reski R."/>
            <person name="Grigoriev I."/>
            <person name="Quatrano R.S."/>
            <person name="Boore J.L."/>
        </authorList>
    </citation>
    <scope>NUCLEOTIDE SEQUENCE [LARGE SCALE GENOMIC DNA]</scope>
    <source>
        <strain evidence="19 20">cv. Gransden 2004</strain>
    </source>
</reference>
<proteinExistence type="inferred from homology"/>
<accession>A0A7I4E8Z9</accession>
<keyword evidence="15" id="KW-0472">Membrane</keyword>
<evidence type="ECO:0000256" key="8">
    <source>
        <dbReference type="ARBA" id="ARBA00022516"/>
    </source>
</evidence>
<evidence type="ECO:0000256" key="3">
    <source>
        <dbReference type="ARBA" id="ARBA00005119"/>
    </source>
</evidence>
<protein>
    <recommendedName>
        <fullName evidence="7">Phosphatidate cytidylyltransferase, mitochondrial</fullName>
        <ecNumber evidence="6">2.7.7.41</ecNumber>
    </recommendedName>
    <alternativeName>
        <fullName evidence="18">CDP-diacylglycerol synthase</fullName>
    </alternativeName>
</protein>
<dbReference type="PANTHER" id="PTHR13619">
    <property type="entry name" value="PHOSPHATIDATE CYTIDYLYLTRANSFERASE, MITOCHONDRIAL"/>
    <property type="match status" value="1"/>
</dbReference>
<dbReference type="EnsemblPlants" id="Pp3c7_4190V3.3">
    <property type="protein sequence ID" value="Pp3c7_4190V3.3"/>
    <property type="gene ID" value="Pp3c7_4190"/>
</dbReference>
<dbReference type="GO" id="GO:0005743">
    <property type="term" value="C:mitochondrial inner membrane"/>
    <property type="evidence" value="ECO:0007669"/>
    <property type="project" value="UniProtKB-SubCell"/>
</dbReference>
<keyword evidence="10" id="KW-0548">Nucleotidyltransferase</keyword>
<keyword evidence="17" id="KW-1208">Phospholipid metabolism</keyword>
<dbReference type="EnsemblPlants" id="Pp3c7_4190V3.4">
    <property type="protein sequence ID" value="Pp3c7_4190V3.4"/>
    <property type="gene ID" value="Pp3c7_4190"/>
</dbReference>
<evidence type="ECO:0000256" key="9">
    <source>
        <dbReference type="ARBA" id="ARBA00022679"/>
    </source>
</evidence>
<keyword evidence="20" id="KW-1185">Reference proteome</keyword>
<dbReference type="Gramene" id="Pp3c7_4190V3.4">
    <property type="protein sequence ID" value="Pp3c7_4190V3.4"/>
    <property type="gene ID" value="Pp3c7_4190"/>
</dbReference>
<dbReference type="GeneID" id="112284813"/>
<evidence type="ECO:0000256" key="17">
    <source>
        <dbReference type="ARBA" id="ARBA00023264"/>
    </source>
</evidence>
<organism evidence="19 20">
    <name type="scientific">Physcomitrium patens</name>
    <name type="common">Spreading-leaved earth moss</name>
    <name type="synonym">Physcomitrella patens</name>
    <dbReference type="NCBI Taxonomy" id="3218"/>
    <lineage>
        <taxon>Eukaryota</taxon>
        <taxon>Viridiplantae</taxon>
        <taxon>Streptophyta</taxon>
        <taxon>Embryophyta</taxon>
        <taxon>Bryophyta</taxon>
        <taxon>Bryophytina</taxon>
        <taxon>Bryopsida</taxon>
        <taxon>Funariidae</taxon>
        <taxon>Funariales</taxon>
        <taxon>Funariaceae</taxon>
        <taxon>Physcomitrium</taxon>
    </lineage>
</organism>
<name>A0A7I4E8Z9_PHYPA</name>
<dbReference type="Gramene" id="Pp3c7_4190V3.2">
    <property type="protein sequence ID" value="Pp3c7_4190V3.2"/>
    <property type="gene ID" value="Pp3c7_4190"/>
</dbReference>
<dbReference type="EMBL" id="ABEU02000007">
    <property type="status" value="NOT_ANNOTATED_CDS"/>
    <property type="molecule type" value="Genomic_DNA"/>
</dbReference>
<dbReference type="PIRSF" id="PIRSF028840">
    <property type="entry name" value="Mmp37"/>
    <property type="match status" value="1"/>
</dbReference>
<evidence type="ECO:0000256" key="10">
    <source>
        <dbReference type="ARBA" id="ARBA00022695"/>
    </source>
</evidence>
<reference evidence="19" key="3">
    <citation type="submission" date="2020-12" db="UniProtKB">
        <authorList>
            <consortium name="EnsemblPlants"/>
        </authorList>
    </citation>
    <scope>IDENTIFICATION</scope>
</reference>
<dbReference type="EC" id="2.7.7.41" evidence="6"/>
<evidence type="ECO:0000256" key="15">
    <source>
        <dbReference type="ARBA" id="ARBA00023136"/>
    </source>
</evidence>
<dbReference type="PANTHER" id="PTHR13619:SF0">
    <property type="entry name" value="PHOSPHATIDATE CYTIDYLYLTRANSFERASE, MITOCHONDRIAL"/>
    <property type="match status" value="1"/>
</dbReference>
<dbReference type="GO" id="GO:0032049">
    <property type="term" value="P:cardiolipin biosynthetic process"/>
    <property type="evidence" value="ECO:0000318"/>
    <property type="project" value="GO_Central"/>
</dbReference>
<evidence type="ECO:0000313" key="20">
    <source>
        <dbReference type="Proteomes" id="UP000006727"/>
    </source>
</evidence>
<evidence type="ECO:0000256" key="18">
    <source>
        <dbReference type="ARBA" id="ARBA00029893"/>
    </source>
</evidence>
<evidence type="ECO:0000256" key="7">
    <source>
        <dbReference type="ARBA" id="ARBA00018337"/>
    </source>
</evidence>
<reference evidence="19 20" key="2">
    <citation type="journal article" date="2018" name="Plant J.">
        <title>The Physcomitrella patens chromosome-scale assembly reveals moss genome structure and evolution.</title>
        <authorList>
            <person name="Lang D."/>
            <person name="Ullrich K.K."/>
            <person name="Murat F."/>
            <person name="Fuchs J."/>
            <person name="Jenkins J."/>
            <person name="Haas F.B."/>
            <person name="Piednoel M."/>
            <person name="Gundlach H."/>
            <person name="Van Bel M."/>
            <person name="Meyberg R."/>
            <person name="Vives C."/>
            <person name="Morata J."/>
            <person name="Symeonidi A."/>
            <person name="Hiss M."/>
            <person name="Muchero W."/>
            <person name="Kamisugi Y."/>
            <person name="Saleh O."/>
            <person name="Blanc G."/>
            <person name="Decker E.L."/>
            <person name="van Gessel N."/>
            <person name="Grimwood J."/>
            <person name="Hayes R.D."/>
            <person name="Graham S.W."/>
            <person name="Gunter L.E."/>
            <person name="McDaniel S.F."/>
            <person name="Hoernstein S.N.W."/>
            <person name="Larsson A."/>
            <person name="Li F.W."/>
            <person name="Perroud P.F."/>
            <person name="Phillips J."/>
            <person name="Ranjan P."/>
            <person name="Rokshar D.S."/>
            <person name="Rothfels C.J."/>
            <person name="Schneider L."/>
            <person name="Shu S."/>
            <person name="Stevenson D.W."/>
            <person name="Thummler F."/>
            <person name="Tillich M."/>
            <person name="Villarreal Aguilar J.C."/>
            <person name="Widiez T."/>
            <person name="Wong G.K."/>
            <person name="Wymore A."/>
            <person name="Zhang Y."/>
            <person name="Zimmer A.D."/>
            <person name="Quatrano R.S."/>
            <person name="Mayer K.F.X."/>
            <person name="Goodstein D."/>
            <person name="Casacuberta J.M."/>
            <person name="Vandepoele K."/>
            <person name="Reski R."/>
            <person name="Cuming A.C."/>
            <person name="Tuskan G.A."/>
            <person name="Maumus F."/>
            <person name="Salse J."/>
            <person name="Schmutz J."/>
            <person name="Rensing S.A."/>
        </authorList>
    </citation>
    <scope>NUCLEOTIDE SEQUENCE [LARGE SCALE GENOMIC DNA]</scope>
    <source>
        <strain evidence="19 20">cv. Gransden 2004</strain>
    </source>
</reference>
<evidence type="ECO:0000256" key="4">
    <source>
        <dbReference type="ARBA" id="ARBA00005189"/>
    </source>
</evidence>
<dbReference type="Gramene" id="Pp3c7_4190V3.3">
    <property type="protein sequence ID" value="Pp3c7_4190V3.3"/>
    <property type="gene ID" value="Pp3c7_4190"/>
</dbReference>
<evidence type="ECO:0000256" key="11">
    <source>
        <dbReference type="ARBA" id="ARBA00022792"/>
    </source>
</evidence>
<comment type="pathway">
    <text evidence="4">Lipid metabolism.</text>
</comment>
<keyword evidence="9" id="KW-0808">Transferase</keyword>
<keyword evidence="11" id="KW-0999">Mitochondrion inner membrane</keyword>
<dbReference type="UniPathway" id="UPA00557">
    <property type="reaction ID" value="UER00614"/>
</dbReference>
<comment type="similarity">
    <text evidence="5">Belongs to the TAM41 family.</text>
</comment>
<evidence type="ECO:0000256" key="12">
    <source>
        <dbReference type="ARBA" id="ARBA00022842"/>
    </source>
</evidence>
<dbReference type="FunCoup" id="A0A7I4E8Z9">
    <property type="interactions" value="2757"/>
</dbReference>
<keyword evidence="16" id="KW-0594">Phospholipid biosynthesis</keyword>
<evidence type="ECO:0000256" key="14">
    <source>
        <dbReference type="ARBA" id="ARBA00023128"/>
    </source>
</evidence>
<evidence type="ECO:0000256" key="6">
    <source>
        <dbReference type="ARBA" id="ARBA00012487"/>
    </source>
</evidence>
<dbReference type="Proteomes" id="UP000006727">
    <property type="component" value="Chromosome 7"/>
</dbReference>
<keyword evidence="12" id="KW-0460">Magnesium</keyword>
<dbReference type="GO" id="GO:0016024">
    <property type="term" value="P:CDP-diacylglycerol biosynthetic process"/>
    <property type="evidence" value="ECO:0000318"/>
    <property type="project" value="GO_Central"/>
</dbReference>
<evidence type="ECO:0000256" key="1">
    <source>
        <dbReference type="ARBA" id="ARBA00001946"/>
    </source>
</evidence>
<evidence type="ECO:0000256" key="16">
    <source>
        <dbReference type="ARBA" id="ARBA00023209"/>
    </source>
</evidence>
<dbReference type="EnsemblPlants" id="Pp3c7_4190V3.2">
    <property type="protein sequence ID" value="Pp3c7_4190V3.2"/>
    <property type="gene ID" value="Pp3c7_4190"/>
</dbReference>
<dbReference type="AlphaFoldDB" id="A0A7I4E8Z9"/>
<comment type="subcellular location">
    <subcellularLocation>
        <location evidence="2">Mitochondrion inner membrane</location>
        <topology evidence="2">Peripheral membrane protein</topology>
        <orientation evidence="2">Matrix side</orientation>
    </subcellularLocation>
</comment>
<evidence type="ECO:0000313" key="19">
    <source>
        <dbReference type="EnsemblPlants" id="Pp3c7_4190V3.2"/>
    </source>
</evidence>
<comment type="cofactor">
    <cofactor evidence="1">
        <name>Mg(2+)</name>
        <dbReference type="ChEBI" id="CHEBI:18420"/>
    </cofactor>
</comment>
<dbReference type="InterPro" id="IPR015222">
    <property type="entry name" value="Tam41"/>
</dbReference>
<evidence type="ECO:0000256" key="5">
    <source>
        <dbReference type="ARBA" id="ARBA00005458"/>
    </source>
</evidence>
<gene>
    <name evidence="19" type="primary">LOC112284813</name>
</gene>
<keyword evidence="13" id="KW-0443">Lipid metabolism</keyword>
<evidence type="ECO:0000256" key="13">
    <source>
        <dbReference type="ARBA" id="ARBA00023098"/>
    </source>
</evidence>
<dbReference type="Pfam" id="PF09139">
    <property type="entry name" value="Tam41_Mmp37"/>
    <property type="match status" value="1"/>
</dbReference>
<evidence type="ECO:0000256" key="2">
    <source>
        <dbReference type="ARBA" id="ARBA00004443"/>
    </source>
</evidence>
<comment type="pathway">
    <text evidence="3">Phospholipid metabolism; CDP-diacylglycerol biosynthesis; CDP-diacylglycerol from sn-glycerol 3-phosphate: step 3/3.</text>
</comment>
<dbReference type="GO" id="GO:0005739">
    <property type="term" value="C:mitochondrion"/>
    <property type="evidence" value="ECO:0000318"/>
    <property type="project" value="GO_Central"/>
</dbReference>
<keyword evidence="8" id="KW-0444">Lipid biosynthesis</keyword>
<sequence>MMKALEVDGALGHDPSQKVTQEMLREKKDHMEEVVPLQDLIAPLDSMPPVEFAFAYGSGVFAQSRHARGSSTDAPMVDYILGVSSPADWHSKNLDKNPHHYASWLSWFGGRAMSNVAESMGAGVHFNAFVPWKTKKIKYGVISVDNLVKDVYTWQRLYIGGRLQKPVRLLVDRIHGEEMNRKNLQAALTAALLLLPTEFTEEDLYATICGLSYMGDVRMLFAEDRHKVRKIVQGSSTRFHELYRDSINTYASREILHSPPQFSPDLKARFKQANRISTKYELLSSLPACVMQRLARQTGTQYDSSVLANMAIAEAVVNSKEGHTKLVTRAVSSIVRTSSFRQVLSGVLAAGGVNTVRYVGRKIAKAWQSRQ</sequence>
<keyword evidence="14" id="KW-0496">Mitochondrion</keyword>